<comment type="caution">
    <text evidence="2">The sequence shown here is derived from an EMBL/GenBank/DDBJ whole genome shotgun (WGS) entry which is preliminary data.</text>
</comment>
<sequence length="231" mass="25189">MWAEEHMRGAQAFASPAASGVYEDPRFRLFVNKLSSSSSLGDACMCSAPKRKEGLCPICAADGAWTQASLAADPEGDELEELARSFRWLQLTDGSPSLVKKRNADQPDAVDEGDTEESGRDSEERAVKRSDAEDAFDVLVSCCMHSDATRKRPALRVVRRGEGSGVCCSRRLEGDETGMPAKAKEANTEERETRTSGPLQRSSSILQTLASPENKQRNTWSATAWFPTTVP</sequence>
<name>A0A2A9MJD0_BESBE</name>
<evidence type="ECO:0000256" key="1">
    <source>
        <dbReference type="SAM" id="MobiDB-lite"/>
    </source>
</evidence>
<accession>A0A2A9MJD0</accession>
<dbReference type="VEuPathDB" id="ToxoDB:BESB_003600"/>
<feature type="compositionally biased region" description="Polar residues" evidence="1">
    <location>
        <begin position="195"/>
        <end position="222"/>
    </location>
</feature>
<feature type="region of interest" description="Disordered" evidence="1">
    <location>
        <begin position="97"/>
        <end position="129"/>
    </location>
</feature>
<gene>
    <name evidence="2" type="ORF">BESB_003600</name>
</gene>
<dbReference type="KEGG" id="bbes:BESB_003600"/>
<dbReference type="RefSeq" id="XP_029222028.1">
    <property type="nucleotide sequence ID" value="XM_029359115.1"/>
</dbReference>
<protein>
    <submittedName>
        <fullName evidence="2">Uncharacterized protein</fullName>
    </submittedName>
</protein>
<feature type="compositionally biased region" description="Basic and acidic residues" evidence="1">
    <location>
        <begin position="182"/>
        <end position="194"/>
    </location>
</feature>
<feature type="compositionally biased region" description="Basic and acidic residues" evidence="1">
    <location>
        <begin position="117"/>
        <end position="129"/>
    </location>
</feature>
<reference evidence="2 3" key="1">
    <citation type="submission" date="2017-09" db="EMBL/GenBank/DDBJ databases">
        <title>Genome sequencing of Besnoitia besnoiti strain Bb-Ger1.</title>
        <authorList>
            <person name="Schares G."/>
            <person name="Venepally P."/>
            <person name="Lorenzi H.A."/>
        </authorList>
    </citation>
    <scope>NUCLEOTIDE SEQUENCE [LARGE SCALE GENOMIC DNA]</scope>
    <source>
        <strain evidence="2 3">Bb-Ger1</strain>
    </source>
</reference>
<feature type="region of interest" description="Disordered" evidence="1">
    <location>
        <begin position="171"/>
        <end position="231"/>
    </location>
</feature>
<evidence type="ECO:0000313" key="3">
    <source>
        <dbReference type="Proteomes" id="UP000224006"/>
    </source>
</evidence>
<dbReference type="AlphaFoldDB" id="A0A2A9MJD0"/>
<dbReference type="Proteomes" id="UP000224006">
    <property type="component" value="Chromosome I"/>
</dbReference>
<dbReference type="OrthoDB" id="333623at2759"/>
<dbReference type="EMBL" id="NWUJ01000001">
    <property type="protein sequence ID" value="PFH38019.1"/>
    <property type="molecule type" value="Genomic_DNA"/>
</dbReference>
<keyword evidence="3" id="KW-1185">Reference proteome</keyword>
<proteinExistence type="predicted"/>
<dbReference type="GeneID" id="40305423"/>
<organism evidence="2 3">
    <name type="scientific">Besnoitia besnoiti</name>
    <name type="common">Apicomplexan protozoan</name>
    <dbReference type="NCBI Taxonomy" id="94643"/>
    <lineage>
        <taxon>Eukaryota</taxon>
        <taxon>Sar</taxon>
        <taxon>Alveolata</taxon>
        <taxon>Apicomplexa</taxon>
        <taxon>Conoidasida</taxon>
        <taxon>Coccidia</taxon>
        <taxon>Eucoccidiorida</taxon>
        <taxon>Eimeriorina</taxon>
        <taxon>Sarcocystidae</taxon>
        <taxon>Besnoitia</taxon>
    </lineage>
</organism>
<evidence type="ECO:0000313" key="2">
    <source>
        <dbReference type="EMBL" id="PFH38019.1"/>
    </source>
</evidence>